<protein>
    <recommendedName>
        <fullName evidence="3">Metal-binding protein</fullName>
    </recommendedName>
</protein>
<keyword evidence="2" id="KW-1185">Reference proteome</keyword>
<name>D5RL38_9PROT</name>
<dbReference type="AlphaFoldDB" id="D5RL38"/>
<dbReference type="HOGENOM" id="CLU_125446_0_0_5"/>
<dbReference type="Pfam" id="PF07845">
    <property type="entry name" value="DUF1636"/>
    <property type="match status" value="1"/>
</dbReference>
<dbReference type="EMBL" id="ADVL01000293">
    <property type="protein sequence ID" value="EFH11976.1"/>
    <property type="molecule type" value="Genomic_DNA"/>
</dbReference>
<comment type="caution">
    <text evidence="1">The sequence shown here is derived from an EMBL/GenBank/DDBJ whole genome shotgun (WGS) entry which is preliminary data.</text>
</comment>
<proteinExistence type="predicted"/>
<evidence type="ECO:0008006" key="3">
    <source>
        <dbReference type="Google" id="ProtNLM"/>
    </source>
</evidence>
<gene>
    <name evidence="1" type="ORF">HMPREF0731_1799</name>
</gene>
<dbReference type="RefSeq" id="WP_007005022.1">
    <property type="nucleotide sequence ID" value="NZ_GG770780.1"/>
</dbReference>
<organism evidence="1 2">
    <name type="scientific">Pseudoroseomonas cervicalis ATCC 49957</name>
    <dbReference type="NCBI Taxonomy" id="525371"/>
    <lineage>
        <taxon>Bacteria</taxon>
        <taxon>Pseudomonadati</taxon>
        <taxon>Pseudomonadota</taxon>
        <taxon>Alphaproteobacteria</taxon>
        <taxon>Acetobacterales</taxon>
        <taxon>Roseomonadaceae</taxon>
        <taxon>Roseomonas</taxon>
    </lineage>
</organism>
<dbReference type="Proteomes" id="UP000005324">
    <property type="component" value="Unassembled WGS sequence"/>
</dbReference>
<evidence type="ECO:0000313" key="1">
    <source>
        <dbReference type="EMBL" id="EFH11976.1"/>
    </source>
</evidence>
<accession>D5RL38</accession>
<dbReference type="OrthoDB" id="424426at2"/>
<evidence type="ECO:0000313" key="2">
    <source>
        <dbReference type="Proteomes" id="UP000005324"/>
    </source>
</evidence>
<sequence length="141" mass="14435">MEPAADTPQDAPSATPCLILCTTCRAGRTLAEGEVPPGQILHDTLAAALAAHPAPPVTLRAAKCLSVCAQGCAGAMTQPGKWSYLLGRLDQAPLADLLAYAETYAAHPTGAVLPSRRPESLRGAVLGRLPSLTDAPQESAA</sequence>
<reference evidence="1 2" key="1">
    <citation type="submission" date="2010-04" db="EMBL/GenBank/DDBJ databases">
        <authorList>
            <person name="Qin X."/>
            <person name="Bachman B."/>
            <person name="Battles P."/>
            <person name="Bell A."/>
            <person name="Bess C."/>
            <person name="Bickham C."/>
            <person name="Chaboub L."/>
            <person name="Chen D."/>
            <person name="Coyle M."/>
            <person name="Deiros D.R."/>
            <person name="Dinh H."/>
            <person name="Forbes L."/>
            <person name="Fowler G."/>
            <person name="Francisco L."/>
            <person name="Fu Q."/>
            <person name="Gubbala S."/>
            <person name="Hale W."/>
            <person name="Han Y."/>
            <person name="Hemphill L."/>
            <person name="Highlander S.K."/>
            <person name="Hirani K."/>
            <person name="Hogues M."/>
            <person name="Jackson L."/>
            <person name="Jakkamsetti A."/>
            <person name="Javaid M."/>
            <person name="Jiang H."/>
            <person name="Korchina V."/>
            <person name="Kovar C."/>
            <person name="Lara F."/>
            <person name="Lee S."/>
            <person name="Mata R."/>
            <person name="Mathew T."/>
            <person name="Moen C."/>
            <person name="Morales K."/>
            <person name="Munidasa M."/>
            <person name="Nazareth L."/>
            <person name="Ngo R."/>
            <person name="Nguyen L."/>
            <person name="Okwuonu G."/>
            <person name="Ongeri F."/>
            <person name="Patil S."/>
            <person name="Petrosino J."/>
            <person name="Pham C."/>
            <person name="Pham P."/>
            <person name="Pu L.-L."/>
            <person name="Puazo M."/>
            <person name="Raj R."/>
            <person name="Reid J."/>
            <person name="Rouhana J."/>
            <person name="Saada N."/>
            <person name="Shang Y."/>
            <person name="Simmons D."/>
            <person name="Thornton R."/>
            <person name="Warren J."/>
            <person name="Weissenberger G."/>
            <person name="Zhang J."/>
            <person name="Zhang L."/>
            <person name="Zhou C."/>
            <person name="Zhu D."/>
            <person name="Muzny D."/>
            <person name="Worley K."/>
            <person name="Gibbs R."/>
        </authorList>
    </citation>
    <scope>NUCLEOTIDE SEQUENCE [LARGE SCALE GENOMIC DNA]</scope>
    <source>
        <strain evidence="1 2">ATCC 49957</strain>
    </source>
</reference>
<dbReference type="InterPro" id="IPR012863">
    <property type="entry name" value="DUF1636"/>
</dbReference>